<accession>A0A6C0E0C2</accession>
<feature type="transmembrane region" description="Helical" evidence="1">
    <location>
        <begin position="6"/>
        <end position="22"/>
    </location>
</feature>
<keyword evidence="1" id="KW-0812">Transmembrane</keyword>
<proteinExistence type="predicted"/>
<protein>
    <recommendedName>
        <fullName evidence="3">EamA domain-containing protein</fullName>
    </recommendedName>
</protein>
<dbReference type="AlphaFoldDB" id="A0A6C0E0C2"/>
<evidence type="ECO:0000256" key="1">
    <source>
        <dbReference type="SAM" id="Phobius"/>
    </source>
</evidence>
<reference evidence="2" key="1">
    <citation type="journal article" date="2020" name="Nature">
        <title>Giant virus diversity and host interactions through global metagenomics.</title>
        <authorList>
            <person name="Schulz F."/>
            <person name="Roux S."/>
            <person name="Paez-Espino D."/>
            <person name="Jungbluth S."/>
            <person name="Walsh D.A."/>
            <person name="Denef V.J."/>
            <person name="McMahon K.D."/>
            <person name="Konstantinidis K.T."/>
            <person name="Eloe-Fadrosh E.A."/>
            <person name="Kyrpides N.C."/>
            <person name="Woyke T."/>
        </authorList>
    </citation>
    <scope>NUCLEOTIDE SEQUENCE</scope>
    <source>
        <strain evidence="2">GVMAG-M-3300023179-107</strain>
    </source>
</reference>
<evidence type="ECO:0000313" key="2">
    <source>
        <dbReference type="EMBL" id="QHT22178.1"/>
    </source>
</evidence>
<dbReference type="EMBL" id="MN739708">
    <property type="protein sequence ID" value="QHT22178.1"/>
    <property type="molecule type" value="Genomic_DNA"/>
</dbReference>
<sequence>MSHGFVVFGTSLVIGVLIDESFRKMQKQLRVEKSCLLGFLQLFVVLSVSYFLHISTSNAFSKDYQIYSPSVLFSSLIFGLQKNMLGNFFLM</sequence>
<name>A0A6C0E0C2_9ZZZZ</name>
<keyword evidence="1" id="KW-1133">Transmembrane helix</keyword>
<keyword evidence="1" id="KW-0472">Membrane</keyword>
<evidence type="ECO:0008006" key="3">
    <source>
        <dbReference type="Google" id="ProtNLM"/>
    </source>
</evidence>
<feature type="transmembrane region" description="Helical" evidence="1">
    <location>
        <begin position="34"/>
        <end position="52"/>
    </location>
</feature>
<organism evidence="2">
    <name type="scientific">viral metagenome</name>
    <dbReference type="NCBI Taxonomy" id="1070528"/>
    <lineage>
        <taxon>unclassified sequences</taxon>
        <taxon>metagenomes</taxon>
        <taxon>organismal metagenomes</taxon>
    </lineage>
</organism>